<sequence>MEILTYDDKESMGRGAAEDGAAAIRRAIEADGKAAIVVATGASQFEMLQRLVRADLDWGKVTAFHLDEYVGLPIDHPASFRGYLRSRFVDPLGDLGDFVAVNGDADDLDAEIARLNERISREDIAVCFAGIGENCHLAFNDPPADFETDSPYLVVELDEACRRQQLGEGWFASLDEVPGRAISMSIRQILKARDIVLTVPDERKASAVSAAIDGPVTNRSPASILQTHGNVRMHLDPEAASLLTIPS</sequence>
<evidence type="ECO:0000313" key="2">
    <source>
        <dbReference type="EMBL" id="PZX13601.1"/>
    </source>
</evidence>
<accession>A0A2W7N0V5</accession>
<dbReference type="GO" id="GO:0006046">
    <property type="term" value="P:N-acetylglucosamine catabolic process"/>
    <property type="evidence" value="ECO:0007669"/>
    <property type="project" value="TreeGrafter"/>
</dbReference>
<name>A0A2W7N0V5_9RHOB</name>
<feature type="domain" description="Glucosamine/galactosamine-6-phosphate isomerase" evidence="1">
    <location>
        <begin position="8"/>
        <end position="230"/>
    </location>
</feature>
<gene>
    <name evidence="2" type="ORF">LX81_03149</name>
</gene>
<dbReference type="PANTHER" id="PTHR11280">
    <property type="entry name" value="GLUCOSAMINE-6-PHOSPHATE ISOMERASE"/>
    <property type="match status" value="1"/>
</dbReference>
<evidence type="ECO:0000313" key="3">
    <source>
        <dbReference type="Proteomes" id="UP000248916"/>
    </source>
</evidence>
<dbReference type="RefSeq" id="WP_211322789.1">
    <property type="nucleotide sequence ID" value="NZ_QKZL01000017.1"/>
</dbReference>
<protein>
    <submittedName>
        <fullName evidence="2">Glucosamine-6-phosphate deaminase</fullName>
    </submittedName>
</protein>
<dbReference type="Pfam" id="PF01182">
    <property type="entry name" value="Glucosamine_iso"/>
    <property type="match status" value="1"/>
</dbReference>
<reference evidence="2 3" key="1">
    <citation type="submission" date="2018-06" db="EMBL/GenBank/DDBJ databases">
        <title>Genomic Encyclopedia of Archaeal and Bacterial Type Strains, Phase II (KMG-II): from individual species to whole genera.</title>
        <authorList>
            <person name="Goeker M."/>
        </authorList>
    </citation>
    <scope>NUCLEOTIDE SEQUENCE [LARGE SCALE GENOMIC DNA]</scope>
    <source>
        <strain evidence="2 3">DSM 22009</strain>
    </source>
</reference>
<dbReference type="EMBL" id="QKZL01000017">
    <property type="protein sequence ID" value="PZX13601.1"/>
    <property type="molecule type" value="Genomic_DNA"/>
</dbReference>
<dbReference type="InterPro" id="IPR004547">
    <property type="entry name" value="Glucosamine6P_isomerase"/>
</dbReference>
<dbReference type="GO" id="GO:0004342">
    <property type="term" value="F:glucosamine-6-phosphate deaminase activity"/>
    <property type="evidence" value="ECO:0007669"/>
    <property type="project" value="InterPro"/>
</dbReference>
<dbReference type="GO" id="GO:0042802">
    <property type="term" value="F:identical protein binding"/>
    <property type="evidence" value="ECO:0007669"/>
    <property type="project" value="TreeGrafter"/>
</dbReference>
<dbReference type="Proteomes" id="UP000248916">
    <property type="component" value="Unassembled WGS sequence"/>
</dbReference>
<dbReference type="PANTHER" id="PTHR11280:SF6">
    <property type="entry name" value="GLUCOSAMINE-6-PHOSPHATE ISOMERASE NAGB"/>
    <property type="match status" value="1"/>
</dbReference>
<dbReference type="CDD" id="cd01399">
    <property type="entry name" value="GlcN6P_deaminase"/>
    <property type="match status" value="1"/>
</dbReference>
<comment type="caution">
    <text evidence="2">The sequence shown here is derived from an EMBL/GenBank/DDBJ whole genome shotgun (WGS) entry which is preliminary data.</text>
</comment>
<dbReference type="InterPro" id="IPR006148">
    <property type="entry name" value="Glc/Gal-6P_isomerase"/>
</dbReference>
<proteinExistence type="predicted"/>
<keyword evidence="3" id="KW-1185">Reference proteome</keyword>
<dbReference type="Gene3D" id="3.40.50.1360">
    <property type="match status" value="1"/>
</dbReference>
<dbReference type="GO" id="GO:0006043">
    <property type="term" value="P:glucosamine catabolic process"/>
    <property type="evidence" value="ECO:0007669"/>
    <property type="project" value="TreeGrafter"/>
</dbReference>
<organism evidence="2 3">
    <name type="scientific">Palleronia aestuarii</name>
    <dbReference type="NCBI Taxonomy" id="568105"/>
    <lineage>
        <taxon>Bacteria</taxon>
        <taxon>Pseudomonadati</taxon>
        <taxon>Pseudomonadota</taxon>
        <taxon>Alphaproteobacteria</taxon>
        <taxon>Rhodobacterales</taxon>
        <taxon>Roseobacteraceae</taxon>
        <taxon>Palleronia</taxon>
    </lineage>
</organism>
<dbReference type="GO" id="GO:0019262">
    <property type="term" value="P:N-acetylneuraminate catabolic process"/>
    <property type="evidence" value="ECO:0007669"/>
    <property type="project" value="TreeGrafter"/>
</dbReference>
<dbReference type="GO" id="GO:0005737">
    <property type="term" value="C:cytoplasm"/>
    <property type="evidence" value="ECO:0007669"/>
    <property type="project" value="TreeGrafter"/>
</dbReference>
<dbReference type="SUPFAM" id="SSF100950">
    <property type="entry name" value="NagB/RpiA/CoA transferase-like"/>
    <property type="match status" value="1"/>
</dbReference>
<dbReference type="GO" id="GO:0005975">
    <property type="term" value="P:carbohydrate metabolic process"/>
    <property type="evidence" value="ECO:0007669"/>
    <property type="project" value="InterPro"/>
</dbReference>
<dbReference type="AlphaFoldDB" id="A0A2W7N0V5"/>
<evidence type="ECO:0000259" key="1">
    <source>
        <dbReference type="Pfam" id="PF01182"/>
    </source>
</evidence>
<dbReference type="InterPro" id="IPR037171">
    <property type="entry name" value="NagB/RpiA_transferase-like"/>
</dbReference>